<sequence>MISHIYLSKVSTHLPIKFQHIINREKTGTINKKSTSNISIIGERRRGSFTRSKKAKYKDIRKMEIPKKPRFLCFHGHASNAARLEEHFTNWPDYVLEKMDLVFIDGPFSVDDEKSEEELFDWFTMENNTYPNFDEGIAYIEDRMIELGPFDGVLGFSQGALVAGVLPGMQQQGICLTNVGKIEYAIIISGGQFGGRTFPAPELAETAFSSPINIPSLHIFGERDKARLNALELVEAYVDPLVIYHNGHHEVPKLDEEGLKIMFEFLGKINAVVDEAVLF</sequence>
<gene>
    <name evidence="1" type="ORF">L1987_74575</name>
</gene>
<keyword evidence="2" id="KW-1185">Reference proteome</keyword>
<evidence type="ECO:0000313" key="2">
    <source>
        <dbReference type="Proteomes" id="UP001056120"/>
    </source>
</evidence>
<evidence type="ECO:0000313" key="1">
    <source>
        <dbReference type="EMBL" id="KAI3704357.1"/>
    </source>
</evidence>
<accession>A0ACB9A2L1</accession>
<proteinExistence type="predicted"/>
<dbReference type="EMBL" id="CM042042">
    <property type="protein sequence ID" value="KAI3704357.1"/>
    <property type="molecule type" value="Genomic_DNA"/>
</dbReference>
<comment type="caution">
    <text evidence="1">The sequence shown here is derived from an EMBL/GenBank/DDBJ whole genome shotgun (WGS) entry which is preliminary data.</text>
</comment>
<reference evidence="2" key="1">
    <citation type="journal article" date="2022" name="Mol. Ecol. Resour.">
        <title>The genomes of chicory, endive, great burdock and yacon provide insights into Asteraceae palaeo-polyploidization history and plant inulin production.</title>
        <authorList>
            <person name="Fan W."/>
            <person name="Wang S."/>
            <person name="Wang H."/>
            <person name="Wang A."/>
            <person name="Jiang F."/>
            <person name="Liu H."/>
            <person name="Zhao H."/>
            <person name="Xu D."/>
            <person name="Zhang Y."/>
        </authorList>
    </citation>
    <scope>NUCLEOTIDE SEQUENCE [LARGE SCALE GENOMIC DNA]</scope>
    <source>
        <strain evidence="2">cv. Yunnan</strain>
    </source>
</reference>
<protein>
    <submittedName>
        <fullName evidence="1">Uncharacterized protein</fullName>
    </submittedName>
</protein>
<reference evidence="1 2" key="2">
    <citation type="journal article" date="2022" name="Mol. Ecol. Resour.">
        <title>The genomes of chicory, endive, great burdock and yacon provide insights into Asteraceae paleo-polyploidization history and plant inulin production.</title>
        <authorList>
            <person name="Fan W."/>
            <person name="Wang S."/>
            <person name="Wang H."/>
            <person name="Wang A."/>
            <person name="Jiang F."/>
            <person name="Liu H."/>
            <person name="Zhao H."/>
            <person name="Xu D."/>
            <person name="Zhang Y."/>
        </authorList>
    </citation>
    <scope>NUCLEOTIDE SEQUENCE [LARGE SCALE GENOMIC DNA]</scope>
    <source>
        <strain evidence="2">cv. Yunnan</strain>
        <tissue evidence="1">Leaves</tissue>
    </source>
</reference>
<dbReference type="Proteomes" id="UP001056120">
    <property type="component" value="Linkage Group LG25"/>
</dbReference>
<organism evidence="1 2">
    <name type="scientific">Smallanthus sonchifolius</name>
    <dbReference type="NCBI Taxonomy" id="185202"/>
    <lineage>
        <taxon>Eukaryota</taxon>
        <taxon>Viridiplantae</taxon>
        <taxon>Streptophyta</taxon>
        <taxon>Embryophyta</taxon>
        <taxon>Tracheophyta</taxon>
        <taxon>Spermatophyta</taxon>
        <taxon>Magnoliopsida</taxon>
        <taxon>eudicotyledons</taxon>
        <taxon>Gunneridae</taxon>
        <taxon>Pentapetalae</taxon>
        <taxon>asterids</taxon>
        <taxon>campanulids</taxon>
        <taxon>Asterales</taxon>
        <taxon>Asteraceae</taxon>
        <taxon>Asteroideae</taxon>
        <taxon>Heliantheae alliance</taxon>
        <taxon>Millerieae</taxon>
        <taxon>Smallanthus</taxon>
    </lineage>
</organism>
<name>A0ACB9A2L1_9ASTR</name>